<dbReference type="InterPro" id="IPR056599">
    <property type="entry name" value="AAA_lid_fung"/>
</dbReference>
<feature type="compositionally biased region" description="Basic residues" evidence="2">
    <location>
        <begin position="223"/>
        <end position="237"/>
    </location>
</feature>
<feature type="domain" description="DUF7025" evidence="3">
    <location>
        <begin position="385"/>
        <end position="470"/>
    </location>
</feature>
<feature type="compositionally biased region" description="Basic and acidic residues" evidence="2">
    <location>
        <begin position="261"/>
        <end position="286"/>
    </location>
</feature>
<feature type="domain" description="AAA+ ATPase lid" evidence="4">
    <location>
        <begin position="577"/>
        <end position="670"/>
    </location>
</feature>
<feature type="compositionally biased region" description="Basic residues" evidence="2">
    <location>
        <begin position="287"/>
        <end position="309"/>
    </location>
</feature>
<feature type="compositionally biased region" description="Basic and acidic residues" evidence="2">
    <location>
        <begin position="238"/>
        <end position="247"/>
    </location>
</feature>
<dbReference type="EMBL" id="JAUKUA010000003">
    <property type="protein sequence ID" value="KAK0720868.1"/>
    <property type="molecule type" value="Genomic_DNA"/>
</dbReference>
<name>A0AA40ARW2_9PEZI</name>
<evidence type="ECO:0000256" key="2">
    <source>
        <dbReference type="SAM" id="MobiDB-lite"/>
    </source>
</evidence>
<dbReference type="PANTHER" id="PTHR46411:SF3">
    <property type="entry name" value="AAA+ ATPASE DOMAIN-CONTAINING PROTEIN"/>
    <property type="match status" value="1"/>
</dbReference>
<gene>
    <name evidence="5" type="ORF">B0H67DRAFT_682702</name>
</gene>
<evidence type="ECO:0000313" key="5">
    <source>
        <dbReference type="EMBL" id="KAK0720868.1"/>
    </source>
</evidence>
<evidence type="ECO:0000313" key="6">
    <source>
        <dbReference type="Proteomes" id="UP001172102"/>
    </source>
</evidence>
<dbReference type="Pfam" id="PF22942">
    <property type="entry name" value="DUF7025"/>
    <property type="match status" value="1"/>
</dbReference>
<dbReference type="InterPro" id="IPR054289">
    <property type="entry name" value="DUF7025"/>
</dbReference>
<feature type="region of interest" description="Disordered" evidence="2">
    <location>
        <begin position="518"/>
        <end position="549"/>
    </location>
</feature>
<protein>
    <submittedName>
        <fullName evidence="5">Uncharacterized protein</fullName>
    </submittedName>
</protein>
<organism evidence="5 6">
    <name type="scientific">Lasiosphaeris hirsuta</name>
    <dbReference type="NCBI Taxonomy" id="260670"/>
    <lineage>
        <taxon>Eukaryota</taxon>
        <taxon>Fungi</taxon>
        <taxon>Dikarya</taxon>
        <taxon>Ascomycota</taxon>
        <taxon>Pezizomycotina</taxon>
        <taxon>Sordariomycetes</taxon>
        <taxon>Sordariomycetidae</taxon>
        <taxon>Sordariales</taxon>
        <taxon>Lasiosphaeriaceae</taxon>
        <taxon>Lasiosphaeris</taxon>
    </lineage>
</organism>
<accession>A0AA40ARW2</accession>
<dbReference type="Proteomes" id="UP001172102">
    <property type="component" value="Unassembled WGS sequence"/>
</dbReference>
<feature type="compositionally biased region" description="Acidic residues" evidence="2">
    <location>
        <begin position="328"/>
        <end position="339"/>
    </location>
</feature>
<evidence type="ECO:0000256" key="1">
    <source>
        <dbReference type="SAM" id="Coils"/>
    </source>
</evidence>
<feature type="compositionally biased region" description="Low complexity" evidence="2">
    <location>
        <begin position="211"/>
        <end position="222"/>
    </location>
</feature>
<sequence>MDFGRFKNRHGADDEYHVVEALGMSEEDMIDLESRAARLNTKHRRNPWKSSHMKKNEGSEQAGWIQRVRIHSPSVLGYLEQVFNRWINPIPHFQHPQHTVHQPAPAPPNRAGGGMIPPPPVGRSVRPVPGGAWNLETLSTDEAWPSFDRPWVFFRPFRSLVYFQDAMKTALGELEEAWGSVVDLEDQKKDIPSVETRKIYLEKKASGRFPSSSDSGNESRSRSTSKARQKRNQRGNKRRSDGKEAPNRRRKDTSQSRTKTANKDPRKERRSQTKADRTDMRREVKSPRRAGKKARATSKELSRKKKSSGRSRIDLNVSDPSDISKESGEEEPSSDDSTDSIDIAHLPGPEVDGTTALRDMRCYVDFMDKHIMPLQDMFKGGNGGRRVQFADLWFLFQVGEVMFAPQNSTHSRSSTRAQSAFILQQKNLDPIADNWPDDTWESTAVPSSTKARQLTLNCYYIDYDGWELIRAGRHQYPIRFAHKAEELSAHLKDQGNQFRLFAEMKHVYREGWSLTSPPLGHYQQSRPPGPGSMGRYPEPNPQPETPRHIESDTIEVFRLNIRKLREIVQETQDQLRNSEQEKLPKLRVKAKSIIDYATWYYNRHEENPGLRWNGRQIRNAFQIASSLAQYDIRRGASGSGPVPDPIVDWEHFDMVGKATERFGNYMKHATSMTDADWARIEAIRAGKKRNAELTPHRARYTPSTASIDSSVIGTTSRVNANTLTARQGLEEFS</sequence>
<evidence type="ECO:0000259" key="3">
    <source>
        <dbReference type="Pfam" id="PF22942"/>
    </source>
</evidence>
<feature type="coiled-coil region" evidence="1">
    <location>
        <begin position="554"/>
        <end position="581"/>
    </location>
</feature>
<reference evidence="5" key="1">
    <citation type="submission" date="2023-06" db="EMBL/GenBank/DDBJ databases">
        <title>Genome-scale phylogeny and comparative genomics of the fungal order Sordariales.</title>
        <authorList>
            <consortium name="Lawrence Berkeley National Laboratory"/>
            <person name="Hensen N."/>
            <person name="Bonometti L."/>
            <person name="Westerberg I."/>
            <person name="Brannstrom I.O."/>
            <person name="Guillou S."/>
            <person name="Cros-Aarteil S."/>
            <person name="Calhoun S."/>
            <person name="Haridas S."/>
            <person name="Kuo A."/>
            <person name="Mondo S."/>
            <person name="Pangilinan J."/>
            <person name="Riley R."/>
            <person name="Labutti K."/>
            <person name="Andreopoulos B."/>
            <person name="Lipzen A."/>
            <person name="Chen C."/>
            <person name="Yanf M."/>
            <person name="Daum C."/>
            <person name="Ng V."/>
            <person name="Clum A."/>
            <person name="Steindorff A."/>
            <person name="Ohm R."/>
            <person name="Martin F."/>
            <person name="Silar P."/>
            <person name="Natvig D."/>
            <person name="Lalanne C."/>
            <person name="Gautier V."/>
            <person name="Ament-Velasquez S.L."/>
            <person name="Kruys A."/>
            <person name="Hutchinson M.I."/>
            <person name="Powell A.J."/>
            <person name="Barry K."/>
            <person name="Miller A.N."/>
            <person name="Grigoriev I.V."/>
            <person name="Debuchy R."/>
            <person name="Gladieux P."/>
            <person name="Thoren M.H."/>
            <person name="Johannesson H."/>
        </authorList>
    </citation>
    <scope>NUCLEOTIDE SEQUENCE</scope>
    <source>
        <strain evidence="5">SMH4607-1</strain>
    </source>
</reference>
<dbReference type="AlphaFoldDB" id="A0AA40ARW2"/>
<feature type="region of interest" description="Disordered" evidence="2">
    <location>
        <begin position="205"/>
        <end position="354"/>
    </location>
</feature>
<comment type="caution">
    <text evidence="5">The sequence shown here is derived from an EMBL/GenBank/DDBJ whole genome shotgun (WGS) entry which is preliminary data.</text>
</comment>
<proteinExistence type="predicted"/>
<dbReference type="Pfam" id="PF23232">
    <property type="entry name" value="AAA_lid_13"/>
    <property type="match status" value="1"/>
</dbReference>
<dbReference type="PANTHER" id="PTHR46411">
    <property type="entry name" value="FAMILY ATPASE, PUTATIVE-RELATED"/>
    <property type="match status" value="1"/>
</dbReference>
<keyword evidence="1" id="KW-0175">Coiled coil</keyword>
<evidence type="ECO:0000259" key="4">
    <source>
        <dbReference type="Pfam" id="PF23232"/>
    </source>
</evidence>
<keyword evidence="6" id="KW-1185">Reference proteome</keyword>